<dbReference type="GeneID" id="61778987"/>
<dbReference type="Gene3D" id="3.40.1730.10">
    <property type="entry name" value="pa0076 domain"/>
    <property type="match status" value="1"/>
</dbReference>
<dbReference type="Proteomes" id="UP000471082">
    <property type="component" value="Unassembled WGS sequence"/>
</dbReference>
<dbReference type="Pfam" id="PF09867">
    <property type="entry name" value="TagF_N"/>
    <property type="match status" value="1"/>
</dbReference>
<dbReference type="AlphaFoldDB" id="A0A0G8Y4B8"/>
<evidence type="ECO:0000313" key="6">
    <source>
        <dbReference type="Proteomes" id="UP000471082"/>
    </source>
</evidence>
<evidence type="ECO:0000313" key="5">
    <source>
        <dbReference type="Proteomes" id="UP000289372"/>
    </source>
</evidence>
<evidence type="ECO:0000313" key="2">
    <source>
        <dbReference type="EMBL" id="NEL76677.1"/>
    </source>
</evidence>
<dbReference type="EMBL" id="JZUY01000049">
    <property type="protein sequence ID" value="KLC02474.1"/>
    <property type="molecule type" value="Genomic_DNA"/>
</dbReference>
<reference evidence="2 6" key="3">
    <citation type="submission" date="2019-11" db="EMBL/GenBank/DDBJ databases">
        <title>Genome-resolved metagenomics to study the prevalence of co-infection and intraspecific heterogeneity among plant pathogen metapopulations.</title>
        <authorList>
            <person name="Newberry E."/>
            <person name="Bhandari R."/>
            <person name="Kemble J."/>
            <person name="Sikora E."/>
            <person name="Potnis N."/>
        </authorList>
    </citation>
    <scope>NUCLEOTIDE SEQUENCE [LARGE SCALE GENOMIC DNA]</scope>
    <source>
        <strain evidence="2">Xp_Tom_Tuscaloosa_18b</strain>
    </source>
</reference>
<dbReference type="KEGG" id="xpe:BJD13_05870"/>
<reference evidence="1 4" key="1">
    <citation type="submission" date="2015-02" db="EMBL/GenBank/DDBJ databases">
        <title>Whole genome sequencing of multiple isolates of three species of pepper and tomato-infecting xanthomonads reveals genetic diversity in field strains and pinpoints effectors responsible for host specificity.</title>
        <authorList>
            <person name="Schwartz A."/>
            <person name="Dahlbeck D."/>
            <person name="Staskawicz B."/>
            <person name="Bart R."/>
            <person name="Potnis N."/>
            <person name="Minsavage G."/>
            <person name="Timilsina S."/>
            <person name="Goss E."/>
            <person name="Jones J."/>
            <person name="Vallad G."/>
            <person name="Barak J."/>
            <person name="Miller S."/>
            <person name="Ritchie D."/>
            <person name="Martins J.Jr."/>
            <person name="Patane J.S."/>
            <person name="Setubal J.C."/>
        </authorList>
    </citation>
    <scope>NUCLEOTIDE SEQUENCE [LARGE SCALE GENOMIC DNA]</scope>
    <source>
        <strain evidence="1 4">Xp3-15</strain>
    </source>
</reference>
<dbReference type="EMBL" id="JAAGYU010000039">
    <property type="protein sequence ID" value="NEL76677.1"/>
    <property type="molecule type" value="Genomic_DNA"/>
</dbReference>
<accession>A0A0G8Y4B8</accession>
<organism evidence="2 6">
    <name type="scientific">Xanthomonas perforans</name>
    <dbReference type="NCBI Taxonomy" id="442694"/>
    <lineage>
        <taxon>Bacteria</taxon>
        <taxon>Pseudomonadati</taxon>
        <taxon>Pseudomonadota</taxon>
        <taxon>Gammaproteobacteria</taxon>
        <taxon>Lysobacterales</taxon>
        <taxon>Lysobacteraceae</taxon>
        <taxon>Xanthomonas</taxon>
    </lineage>
</organism>
<protein>
    <submittedName>
        <fullName evidence="1">Type VI secretion system protein ImpM</fullName>
    </submittedName>
    <submittedName>
        <fullName evidence="2">Type VI secretion system-associated protein TagF</fullName>
    </submittedName>
</protein>
<reference evidence="3 5" key="2">
    <citation type="submission" date="2018-02" db="EMBL/GenBank/DDBJ databases">
        <title>Characterization of Xanthomonas diversity in transplant houses and field plants.</title>
        <authorList>
            <person name="Abrahamian P."/>
            <person name="Timilsina S."/>
            <person name="Minsavage G.V."/>
            <person name="Goss E.M."/>
            <person name="Jones J.B."/>
            <person name="Vallad G.E."/>
        </authorList>
    </citation>
    <scope>NUCLEOTIDE SEQUENCE [LARGE SCALE GENOMIC DNA]</scope>
    <source>
        <strain evidence="3 5">GEV2132</strain>
    </source>
</reference>
<evidence type="ECO:0000313" key="4">
    <source>
        <dbReference type="Proteomes" id="UP000035369"/>
    </source>
</evidence>
<dbReference type="RefSeq" id="WP_008575762.1">
    <property type="nucleotide sequence ID" value="NZ_CP018475.1"/>
</dbReference>
<dbReference type="NCBIfam" id="TIGR03373">
    <property type="entry name" value="VI_minor_4"/>
    <property type="match status" value="1"/>
</dbReference>
<dbReference type="PIRSF" id="PIRSF029287">
    <property type="entry name" value="UCP029287"/>
    <property type="match status" value="1"/>
</dbReference>
<gene>
    <name evidence="2" type="primary">tagF</name>
    <name evidence="3" type="ORF">DB769_05465</name>
    <name evidence="2" type="ORF">G3W61_10485</name>
    <name evidence="1" type="ORF">XP315_20125</name>
</gene>
<evidence type="ECO:0000313" key="1">
    <source>
        <dbReference type="EMBL" id="KLC02474.1"/>
    </source>
</evidence>
<sequence length="217" mass="22598">MSAMQRPPGFYGKLPAVGDFVHRRLPESFVDPWHAAMQGVLSAAGAVSRARAGQAPVWRFLLPPGLAGTAAWAGAMRASVDRVGRAFPLVIVAPLPAGDADGTTGAVMPTYLHLPTWLDAADTVLCNIGAERQQDGAWLDRACVTLAQQAHDETTMSASPPLSAGAITAGSSLWWTAMTASAPGAWMQFAGWPAACHAHALLGALQTANACVAEDMQ</sequence>
<keyword evidence="4" id="KW-1185">Reference proteome</keyword>
<dbReference type="EMBL" id="PUUL01000028">
    <property type="protein sequence ID" value="RXD55689.1"/>
    <property type="molecule type" value="Genomic_DNA"/>
</dbReference>
<comment type="caution">
    <text evidence="2">The sequence shown here is derived from an EMBL/GenBank/DDBJ whole genome shotgun (WGS) entry which is preliminary data.</text>
</comment>
<name>A0A0G8Y4B8_XANPE</name>
<proteinExistence type="predicted"/>
<dbReference type="Proteomes" id="UP000289372">
    <property type="component" value="Unassembled WGS sequence"/>
</dbReference>
<dbReference type="InterPro" id="IPR038225">
    <property type="entry name" value="TagF_sf"/>
</dbReference>
<dbReference type="InterPro" id="IPR017748">
    <property type="entry name" value="TagF"/>
</dbReference>
<dbReference type="Proteomes" id="UP000035369">
    <property type="component" value="Unassembled WGS sequence"/>
</dbReference>
<evidence type="ECO:0000313" key="3">
    <source>
        <dbReference type="EMBL" id="RXD55689.1"/>
    </source>
</evidence>